<protein>
    <submittedName>
        <fullName evidence="3">2-deoxy-D-gluconate 3-dehydrogenase</fullName>
    </submittedName>
</protein>
<dbReference type="PRINTS" id="PR00081">
    <property type="entry name" value="GDHRDH"/>
</dbReference>
<dbReference type="InterPro" id="IPR002347">
    <property type="entry name" value="SDR_fam"/>
</dbReference>
<dbReference type="AlphaFoldDB" id="A0A1T5LEX8"/>
<dbReference type="InterPro" id="IPR036291">
    <property type="entry name" value="NAD(P)-bd_dom_sf"/>
</dbReference>
<evidence type="ECO:0000256" key="2">
    <source>
        <dbReference type="ARBA" id="ARBA00023002"/>
    </source>
</evidence>
<sequence length="271" mass="27518">MSTSTTDRPAATGPGLDPAVARMFSLEGRTAAVTGASKGIGLAIAALLARAGADVIGVSTTMPDGDSDARRAVEAAGRRFTPVAADLSDRDAVAALAATLVEREVDVLVNNGGTIRRAPAAEHPDADFDHVLEVNLRAAWTLSREVGRAMLARGGGKVIGTASMLSFQGGVNVPGYTASKSALAGLTKALANEWAGRGVNVNAVAPGYVATANTGALRADEGRNAEILARIPAGRWATPEDIAGAVLYLASPASDYVHGAVIPVDGGWLAR</sequence>
<proteinExistence type="inferred from homology"/>
<evidence type="ECO:0000313" key="3">
    <source>
        <dbReference type="EMBL" id="SKC74551.1"/>
    </source>
</evidence>
<reference evidence="3 4" key="1">
    <citation type="submission" date="2017-02" db="EMBL/GenBank/DDBJ databases">
        <authorList>
            <person name="Peterson S.W."/>
        </authorList>
    </citation>
    <scope>NUCLEOTIDE SEQUENCE [LARGE SCALE GENOMIC DNA]</scope>
    <source>
        <strain evidence="3 4">DSM 21481</strain>
    </source>
</reference>
<dbReference type="GO" id="GO:0016616">
    <property type="term" value="F:oxidoreductase activity, acting on the CH-OH group of donors, NAD or NADP as acceptor"/>
    <property type="evidence" value="ECO:0007669"/>
    <property type="project" value="TreeGrafter"/>
</dbReference>
<dbReference type="PANTHER" id="PTHR42760:SF5">
    <property type="entry name" value="2-DEHYDRO-3-DEOXY-D-GLUCONATE 5-DEHYDROGENASE"/>
    <property type="match status" value="1"/>
</dbReference>
<dbReference type="EMBL" id="FUZQ01000006">
    <property type="protein sequence ID" value="SKC74551.1"/>
    <property type="molecule type" value="Genomic_DNA"/>
</dbReference>
<accession>A0A1T5LEX8</accession>
<evidence type="ECO:0000313" key="4">
    <source>
        <dbReference type="Proteomes" id="UP000189777"/>
    </source>
</evidence>
<comment type="similarity">
    <text evidence="1">Belongs to the short-chain dehydrogenases/reductases (SDR) family.</text>
</comment>
<dbReference type="SUPFAM" id="SSF51735">
    <property type="entry name" value="NAD(P)-binding Rossmann-fold domains"/>
    <property type="match status" value="1"/>
</dbReference>
<gene>
    <name evidence="3" type="ORF">SAMN04324258_3297</name>
</gene>
<organism evidence="3 4">
    <name type="scientific">Krasilnikoviella flava</name>
    <dbReference type="NCBI Taxonomy" id="526729"/>
    <lineage>
        <taxon>Bacteria</taxon>
        <taxon>Bacillati</taxon>
        <taxon>Actinomycetota</taxon>
        <taxon>Actinomycetes</taxon>
        <taxon>Micrococcales</taxon>
        <taxon>Promicromonosporaceae</taxon>
        <taxon>Krasilnikoviella</taxon>
    </lineage>
</organism>
<dbReference type="InterPro" id="IPR020904">
    <property type="entry name" value="Sc_DH/Rdtase_CS"/>
</dbReference>
<dbReference type="PANTHER" id="PTHR42760">
    <property type="entry name" value="SHORT-CHAIN DEHYDROGENASES/REDUCTASES FAMILY MEMBER"/>
    <property type="match status" value="1"/>
</dbReference>
<dbReference type="Proteomes" id="UP000189777">
    <property type="component" value="Unassembled WGS sequence"/>
</dbReference>
<dbReference type="PRINTS" id="PR00080">
    <property type="entry name" value="SDRFAMILY"/>
</dbReference>
<dbReference type="Gene3D" id="3.40.50.720">
    <property type="entry name" value="NAD(P)-binding Rossmann-like Domain"/>
    <property type="match status" value="1"/>
</dbReference>
<dbReference type="Pfam" id="PF13561">
    <property type="entry name" value="adh_short_C2"/>
    <property type="match status" value="1"/>
</dbReference>
<dbReference type="STRING" id="526729.SAMN04324258_3297"/>
<keyword evidence="4" id="KW-1185">Reference proteome</keyword>
<evidence type="ECO:0000256" key="1">
    <source>
        <dbReference type="ARBA" id="ARBA00006484"/>
    </source>
</evidence>
<name>A0A1T5LEX8_9MICO</name>
<keyword evidence="2" id="KW-0560">Oxidoreductase</keyword>
<dbReference type="FunFam" id="3.40.50.720:FF:000084">
    <property type="entry name" value="Short-chain dehydrogenase reductase"/>
    <property type="match status" value="1"/>
</dbReference>
<dbReference type="PROSITE" id="PS00061">
    <property type="entry name" value="ADH_SHORT"/>
    <property type="match status" value="1"/>
</dbReference>